<gene>
    <name evidence="1" type="ORF">D8792_07240</name>
</gene>
<evidence type="ECO:0000313" key="1">
    <source>
        <dbReference type="EMBL" id="RSJ89008.1"/>
    </source>
</evidence>
<sequence length="313" mass="37210">MKWIKHKWVISTLLLISIFSAVLLYNHLTAQKDEVKYDDFSTKVDKILLFGDKQQYVVGLDKEGRESGARPTQNYLVSQERRAQERLANNRHQLEGDYWYLILHDLRTKDFKERKIDLYKELYRYDYQLQPWGWDPVYYNGKDYVAVQVTHKDAPNTQNGRSRYLFWDIEAEKFQEAPQGFDAKTYMEEMGMGFMYTNLNDAMKPYHSAIISWTLSFSGFDTKEKFPKTSNLYQECSDMLELVQEEKISMVYLRKGQNTKESVFEDFRHLFAPIGQDKIDVVATNPKTGEQTPINSYKDMEAWWDRYLEENKD</sequence>
<dbReference type="RefSeq" id="WP_185758430.1">
    <property type="nucleotide sequence ID" value="NZ_CAUUYS010000038.1"/>
</dbReference>
<reference evidence="1 2" key="1">
    <citation type="submission" date="2018-11" db="EMBL/GenBank/DDBJ databases">
        <title>Species Designations Belie Phenotypic and Genotypic Heterogeneity in Oral Streptococci.</title>
        <authorList>
            <person name="Velsko I."/>
        </authorList>
    </citation>
    <scope>NUCLEOTIDE SEQUENCE [LARGE SCALE GENOMIC DNA]</scope>
    <source>
        <strain evidence="1 2">A52</strain>
    </source>
</reference>
<proteinExistence type="predicted"/>
<organism evidence="1 2">
    <name type="scientific">Streptococcus cristatus</name>
    <dbReference type="NCBI Taxonomy" id="45634"/>
    <lineage>
        <taxon>Bacteria</taxon>
        <taxon>Bacillati</taxon>
        <taxon>Bacillota</taxon>
        <taxon>Bacilli</taxon>
        <taxon>Lactobacillales</taxon>
        <taxon>Streptococcaceae</taxon>
        <taxon>Streptococcus</taxon>
    </lineage>
</organism>
<accession>A0A3R9KU57</accession>
<dbReference type="AlphaFoldDB" id="A0A3R9KU57"/>
<dbReference type="Proteomes" id="UP000270868">
    <property type="component" value="Unassembled WGS sequence"/>
</dbReference>
<comment type="caution">
    <text evidence="1">The sequence shown here is derived from an EMBL/GenBank/DDBJ whole genome shotgun (WGS) entry which is preliminary data.</text>
</comment>
<name>A0A3R9KU57_STRCR</name>
<evidence type="ECO:0000313" key="2">
    <source>
        <dbReference type="Proteomes" id="UP000270868"/>
    </source>
</evidence>
<dbReference type="EMBL" id="RJPS01000008">
    <property type="protein sequence ID" value="RSJ89008.1"/>
    <property type="molecule type" value="Genomic_DNA"/>
</dbReference>
<protein>
    <submittedName>
        <fullName evidence="1">Uncharacterized protein</fullName>
    </submittedName>
</protein>